<feature type="transmembrane region" description="Helical" evidence="5">
    <location>
        <begin position="83"/>
        <end position="105"/>
    </location>
</feature>
<dbReference type="PANTHER" id="PTHR31465:SF1">
    <property type="entry name" value="PROTEIN RTA1-RELATED"/>
    <property type="match status" value="1"/>
</dbReference>
<name>A0A1L7WZS3_9HELO</name>
<dbReference type="GO" id="GO:0016020">
    <property type="term" value="C:membrane"/>
    <property type="evidence" value="ECO:0007669"/>
    <property type="project" value="UniProtKB-SubCell"/>
</dbReference>
<evidence type="ECO:0000313" key="7">
    <source>
        <dbReference type="Proteomes" id="UP000184330"/>
    </source>
</evidence>
<sequence length="299" mass="33577">MPEPAPNHPDANDPNVFVFYRYDPSQVTALISMSFFLITTLFHTRQATTLRTVYFVPLIVGGCFEVVGYIARSLAHSNRWSLGIYIMQELLLLLAPALFAASVYMTLGRMILLTQGERLTPIPAKWLTKIFVCGDVLSFVVQSGGGLMAVPGMMAIGEHLVVLGLLIQIISFGIFIITAGIFHYRVVRSPTPASLQVNWRKYMYILYAVSILIFIRSIFRVIEFSGGNDGFLMRSEVFVYVFEGLLMLCVMVSFNFIHPGKIISRRPLSQIIIVMEGRDTTAGESKVSLSRSEEERTWI</sequence>
<evidence type="ECO:0000256" key="5">
    <source>
        <dbReference type="SAM" id="Phobius"/>
    </source>
</evidence>
<dbReference type="InterPro" id="IPR007568">
    <property type="entry name" value="RTA1"/>
</dbReference>
<keyword evidence="7" id="KW-1185">Reference proteome</keyword>
<evidence type="ECO:0000256" key="4">
    <source>
        <dbReference type="ARBA" id="ARBA00023136"/>
    </source>
</evidence>
<feature type="transmembrane region" description="Helical" evidence="5">
    <location>
        <begin position="160"/>
        <end position="182"/>
    </location>
</feature>
<proteinExistence type="predicted"/>
<dbReference type="STRING" id="576137.A0A1L7WZS3"/>
<accession>A0A1L7WZS3</accession>
<feature type="transmembrane region" description="Helical" evidence="5">
    <location>
        <begin position="24"/>
        <end position="42"/>
    </location>
</feature>
<dbReference type="OrthoDB" id="3358017at2759"/>
<feature type="transmembrane region" description="Helical" evidence="5">
    <location>
        <begin position="202"/>
        <end position="222"/>
    </location>
</feature>
<evidence type="ECO:0000256" key="2">
    <source>
        <dbReference type="ARBA" id="ARBA00022692"/>
    </source>
</evidence>
<gene>
    <name evidence="6" type="ORF">PAC_08159</name>
</gene>
<keyword evidence="4 5" id="KW-0472">Membrane</keyword>
<organism evidence="6 7">
    <name type="scientific">Phialocephala subalpina</name>
    <dbReference type="NCBI Taxonomy" id="576137"/>
    <lineage>
        <taxon>Eukaryota</taxon>
        <taxon>Fungi</taxon>
        <taxon>Dikarya</taxon>
        <taxon>Ascomycota</taxon>
        <taxon>Pezizomycotina</taxon>
        <taxon>Leotiomycetes</taxon>
        <taxon>Helotiales</taxon>
        <taxon>Mollisiaceae</taxon>
        <taxon>Phialocephala</taxon>
        <taxon>Phialocephala fortinii species complex</taxon>
    </lineage>
</organism>
<evidence type="ECO:0000256" key="1">
    <source>
        <dbReference type="ARBA" id="ARBA00004141"/>
    </source>
</evidence>
<dbReference type="Pfam" id="PF04479">
    <property type="entry name" value="RTA1"/>
    <property type="match status" value="1"/>
</dbReference>
<dbReference type="EMBL" id="FJOG01000011">
    <property type="protein sequence ID" value="CZR58268.1"/>
    <property type="molecule type" value="Genomic_DNA"/>
</dbReference>
<evidence type="ECO:0000313" key="6">
    <source>
        <dbReference type="EMBL" id="CZR58268.1"/>
    </source>
</evidence>
<feature type="transmembrane region" description="Helical" evidence="5">
    <location>
        <begin position="126"/>
        <end position="148"/>
    </location>
</feature>
<comment type="subcellular location">
    <subcellularLocation>
        <location evidence="1">Membrane</location>
        <topology evidence="1">Multi-pass membrane protein</topology>
    </subcellularLocation>
</comment>
<protein>
    <submittedName>
        <fullName evidence="6">Related to RTA1 domain protein</fullName>
    </submittedName>
</protein>
<dbReference type="PANTHER" id="PTHR31465">
    <property type="entry name" value="PROTEIN RTA1-RELATED"/>
    <property type="match status" value="1"/>
</dbReference>
<evidence type="ECO:0000256" key="3">
    <source>
        <dbReference type="ARBA" id="ARBA00022989"/>
    </source>
</evidence>
<keyword evidence="2 5" id="KW-0812">Transmembrane</keyword>
<reference evidence="6 7" key="1">
    <citation type="submission" date="2016-03" db="EMBL/GenBank/DDBJ databases">
        <authorList>
            <person name="Ploux O."/>
        </authorList>
    </citation>
    <scope>NUCLEOTIDE SEQUENCE [LARGE SCALE GENOMIC DNA]</scope>
    <source>
        <strain evidence="6 7">UAMH 11012</strain>
    </source>
</reference>
<keyword evidence="3 5" id="KW-1133">Transmembrane helix</keyword>
<dbReference type="Proteomes" id="UP000184330">
    <property type="component" value="Unassembled WGS sequence"/>
</dbReference>
<feature type="transmembrane region" description="Helical" evidence="5">
    <location>
        <begin position="54"/>
        <end position="71"/>
    </location>
</feature>
<feature type="transmembrane region" description="Helical" evidence="5">
    <location>
        <begin position="237"/>
        <end position="257"/>
    </location>
</feature>
<dbReference type="AlphaFoldDB" id="A0A1L7WZS3"/>